<keyword evidence="4" id="KW-1185">Reference proteome</keyword>
<keyword evidence="2" id="KW-0560">Oxidoreductase</keyword>
<dbReference type="InterPro" id="IPR002347">
    <property type="entry name" value="SDR_fam"/>
</dbReference>
<comment type="caution">
    <text evidence="3">The sequence shown here is derived from an EMBL/GenBank/DDBJ whole genome shotgun (WGS) entry which is preliminary data.</text>
</comment>
<evidence type="ECO:0000313" key="4">
    <source>
        <dbReference type="Proteomes" id="UP001286456"/>
    </source>
</evidence>
<evidence type="ECO:0000313" key="3">
    <source>
        <dbReference type="EMBL" id="KAK3320142.1"/>
    </source>
</evidence>
<evidence type="ECO:0000256" key="1">
    <source>
        <dbReference type="ARBA" id="ARBA00006484"/>
    </source>
</evidence>
<organism evidence="3 4">
    <name type="scientific">Cercophora scortea</name>
    <dbReference type="NCBI Taxonomy" id="314031"/>
    <lineage>
        <taxon>Eukaryota</taxon>
        <taxon>Fungi</taxon>
        <taxon>Dikarya</taxon>
        <taxon>Ascomycota</taxon>
        <taxon>Pezizomycotina</taxon>
        <taxon>Sordariomycetes</taxon>
        <taxon>Sordariomycetidae</taxon>
        <taxon>Sordariales</taxon>
        <taxon>Lasiosphaeriaceae</taxon>
        <taxon>Cercophora</taxon>
    </lineage>
</organism>
<dbReference type="PANTHER" id="PTHR24320:SF283">
    <property type="entry name" value="RETINOL DEHYDROGENASE 11"/>
    <property type="match status" value="1"/>
</dbReference>
<dbReference type="InterPro" id="IPR036291">
    <property type="entry name" value="NAD(P)-bd_dom_sf"/>
</dbReference>
<proteinExistence type="inferred from homology"/>
<reference evidence="3" key="2">
    <citation type="submission" date="2023-06" db="EMBL/GenBank/DDBJ databases">
        <authorList>
            <consortium name="Lawrence Berkeley National Laboratory"/>
            <person name="Haridas S."/>
            <person name="Hensen N."/>
            <person name="Bonometti L."/>
            <person name="Westerberg I."/>
            <person name="Brannstrom I.O."/>
            <person name="Guillou S."/>
            <person name="Cros-Aarteil S."/>
            <person name="Calhoun S."/>
            <person name="Kuo A."/>
            <person name="Mondo S."/>
            <person name="Pangilinan J."/>
            <person name="Riley R."/>
            <person name="Labutti K."/>
            <person name="Andreopoulos B."/>
            <person name="Lipzen A."/>
            <person name="Chen C."/>
            <person name="Yanf M."/>
            <person name="Daum C."/>
            <person name="Ng V."/>
            <person name="Clum A."/>
            <person name="Steindorff A."/>
            <person name="Ohm R."/>
            <person name="Martin F."/>
            <person name="Silar P."/>
            <person name="Natvig D."/>
            <person name="Lalanne C."/>
            <person name="Gautier V."/>
            <person name="Ament-Velasquez S.L."/>
            <person name="Kruys A."/>
            <person name="Hutchinson M.I."/>
            <person name="Powell A.J."/>
            <person name="Barry K."/>
            <person name="Miller A.N."/>
            <person name="Grigoriev I.V."/>
            <person name="Debuchy R."/>
            <person name="Gladieux P."/>
            <person name="Thoren M.H."/>
            <person name="Johannesson H."/>
        </authorList>
    </citation>
    <scope>NUCLEOTIDE SEQUENCE</scope>
    <source>
        <strain evidence="3">SMH4131-1</strain>
    </source>
</reference>
<dbReference type="SUPFAM" id="SSF51735">
    <property type="entry name" value="NAD(P)-binding Rossmann-fold domains"/>
    <property type="match status" value="1"/>
</dbReference>
<dbReference type="Pfam" id="PF00106">
    <property type="entry name" value="adh_short"/>
    <property type="match status" value="1"/>
</dbReference>
<protein>
    <submittedName>
        <fullName evidence="3">Short-chain dehydrogenase</fullName>
    </submittedName>
</protein>
<dbReference type="EMBL" id="JAUEPO010000006">
    <property type="protein sequence ID" value="KAK3320142.1"/>
    <property type="molecule type" value="Genomic_DNA"/>
</dbReference>
<gene>
    <name evidence="3" type="ORF">B0T19DRAFT_468347</name>
</gene>
<evidence type="ECO:0000256" key="2">
    <source>
        <dbReference type="ARBA" id="ARBA00023002"/>
    </source>
</evidence>
<dbReference type="PANTHER" id="PTHR24320">
    <property type="entry name" value="RETINOL DEHYDROGENASE"/>
    <property type="match status" value="1"/>
</dbReference>
<name>A0AAE0I8N0_9PEZI</name>
<accession>A0AAE0I8N0</accession>
<dbReference type="GO" id="GO:0016491">
    <property type="term" value="F:oxidoreductase activity"/>
    <property type="evidence" value="ECO:0007669"/>
    <property type="project" value="UniProtKB-KW"/>
</dbReference>
<sequence length="323" mass="34706">MAVFDGAATGEQVVEVFASQAKGRTFVITGAGKPSIGSQIATLLASASPAHILIASRTASKVDSVLDDIKQIDPSIKTTFAQVDLSDHDSVRHAAKEILAAAPKIDVLINSAGVMALKEYTLDKQGIELQLSSNHVGHFLLTNLLMPALLAAGADNGARVVNLTSSAYLISPFRFDDWNYSAGAAYDPWTGYGQSKTANILFAFGLTKRLQHRGVTSTATHPGYNTDTQLGSHLTVDDYSAISPTRKRNTGKEFVFEEPRFKSLSQITATTLVAALDPDIPGQSPAFLQNSQVVEPEAHARDAESVEKLWKLSEKLLGQEFSY</sequence>
<comment type="similarity">
    <text evidence="1">Belongs to the short-chain dehydrogenases/reductases (SDR) family.</text>
</comment>
<dbReference type="Gene3D" id="3.40.50.720">
    <property type="entry name" value="NAD(P)-binding Rossmann-like Domain"/>
    <property type="match status" value="1"/>
</dbReference>
<reference evidence="3" key="1">
    <citation type="journal article" date="2023" name="Mol. Phylogenet. Evol.">
        <title>Genome-scale phylogeny and comparative genomics of the fungal order Sordariales.</title>
        <authorList>
            <person name="Hensen N."/>
            <person name="Bonometti L."/>
            <person name="Westerberg I."/>
            <person name="Brannstrom I.O."/>
            <person name="Guillou S."/>
            <person name="Cros-Aarteil S."/>
            <person name="Calhoun S."/>
            <person name="Haridas S."/>
            <person name="Kuo A."/>
            <person name="Mondo S."/>
            <person name="Pangilinan J."/>
            <person name="Riley R."/>
            <person name="LaButti K."/>
            <person name="Andreopoulos B."/>
            <person name="Lipzen A."/>
            <person name="Chen C."/>
            <person name="Yan M."/>
            <person name="Daum C."/>
            <person name="Ng V."/>
            <person name="Clum A."/>
            <person name="Steindorff A."/>
            <person name="Ohm R.A."/>
            <person name="Martin F."/>
            <person name="Silar P."/>
            <person name="Natvig D.O."/>
            <person name="Lalanne C."/>
            <person name="Gautier V."/>
            <person name="Ament-Velasquez S.L."/>
            <person name="Kruys A."/>
            <person name="Hutchinson M.I."/>
            <person name="Powell A.J."/>
            <person name="Barry K."/>
            <person name="Miller A.N."/>
            <person name="Grigoriev I.V."/>
            <person name="Debuchy R."/>
            <person name="Gladieux P."/>
            <person name="Hiltunen Thoren M."/>
            <person name="Johannesson H."/>
        </authorList>
    </citation>
    <scope>NUCLEOTIDE SEQUENCE</scope>
    <source>
        <strain evidence="3">SMH4131-1</strain>
    </source>
</reference>
<dbReference type="Proteomes" id="UP001286456">
    <property type="component" value="Unassembled WGS sequence"/>
</dbReference>
<dbReference type="AlphaFoldDB" id="A0AAE0I8N0"/>